<name>A0A2T0MKC1_9ACTN</name>
<proteinExistence type="predicted"/>
<comment type="caution">
    <text evidence="1">The sequence shown here is derived from an EMBL/GenBank/DDBJ whole genome shotgun (WGS) entry which is preliminary data.</text>
</comment>
<dbReference type="RefSeq" id="WP_146178521.1">
    <property type="nucleotide sequence ID" value="NZ_PVNG01000024.1"/>
</dbReference>
<organism evidence="1 2">
    <name type="scientific">Nonomuraea fuscirosea</name>
    <dbReference type="NCBI Taxonomy" id="1291556"/>
    <lineage>
        <taxon>Bacteria</taxon>
        <taxon>Bacillati</taxon>
        <taxon>Actinomycetota</taxon>
        <taxon>Actinomycetes</taxon>
        <taxon>Streptosporangiales</taxon>
        <taxon>Streptosporangiaceae</taxon>
        <taxon>Nonomuraea</taxon>
    </lineage>
</organism>
<sequence length="187" mass="19729">MITALLLAAAVAVPNNFLLYEKAAAKKDANPETSWSASGRRTAPLVVNPCQKAGLGQRGRTSARTLIYTAVPDYAKSEQVVLYRSAAAAGKALRDLRAAVKSCGTSGYRYSSASITLGDTGLSVTGQAYQGGKPAIGGERAIVTRRANALILYTVSGEWSKPAKADFRQQTKDTRRMLAKICAIAGC</sequence>
<dbReference type="EMBL" id="PVNG01000024">
    <property type="protein sequence ID" value="PRX58093.1"/>
    <property type="molecule type" value="Genomic_DNA"/>
</dbReference>
<dbReference type="InterPro" id="IPR038232">
    <property type="entry name" value="PknH-like_Extracell_sf"/>
</dbReference>
<reference evidence="1 2" key="1">
    <citation type="submission" date="2018-03" db="EMBL/GenBank/DDBJ databases">
        <title>Genomic Encyclopedia of Type Strains, Phase III (KMG-III): the genomes of soil and plant-associated and newly described type strains.</title>
        <authorList>
            <person name="Whitman W."/>
        </authorList>
    </citation>
    <scope>NUCLEOTIDE SEQUENCE [LARGE SCALE GENOMIC DNA]</scope>
    <source>
        <strain evidence="1 2">CGMCC 4.7104</strain>
    </source>
</reference>
<evidence type="ECO:0008006" key="3">
    <source>
        <dbReference type="Google" id="ProtNLM"/>
    </source>
</evidence>
<dbReference type="OrthoDB" id="3532729at2"/>
<dbReference type="Gene3D" id="3.40.1000.70">
    <property type="entry name" value="PknH-like extracellular domain"/>
    <property type="match status" value="1"/>
</dbReference>
<dbReference type="Proteomes" id="UP000238312">
    <property type="component" value="Unassembled WGS sequence"/>
</dbReference>
<keyword evidence="2" id="KW-1185">Reference proteome</keyword>
<protein>
    <recommendedName>
        <fullName evidence="3">PknH-like protein</fullName>
    </recommendedName>
</protein>
<evidence type="ECO:0000313" key="2">
    <source>
        <dbReference type="Proteomes" id="UP000238312"/>
    </source>
</evidence>
<accession>A0A2T0MKC1</accession>
<evidence type="ECO:0000313" key="1">
    <source>
        <dbReference type="EMBL" id="PRX58093.1"/>
    </source>
</evidence>
<dbReference type="AlphaFoldDB" id="A0A2T0MKC1"/>
<gene>
    <name evidence="1" type="ORF">B0I32_12478</name>
</gene>